<organism evidence="1 2">
    <name type="scientific">Leptotrichia buccalis (strain ATCC 14201 / DSM 1135 / JCM 12969 / NCTC 10249 / C-1013-b)</name>
    <dbReference type="NCBI Taxonomy" id="523794"/>
    <lineage>
        <taxon>Bacteria</taxon>
        <taxon>Fusobacteriati</taxon>
        <taxon>Fusobacteriota</taxon>
        <taxon>Fusobacteriia</taxon>
        <taxon>Fusobacteriales</taxon>
        <taxon>Leptotrichiaceae</taxon>
        <taxon>Leptotrichia</taxon>
    </lineage>
</organism>
<dbReference type="Pfam" id="PF06249">
    <property type="entry name" value="EutQ"/>
    <property type="match status" value="1"/>
</dbReference>
<protein>
    <submittedName>
        <fullName evidence="1">Ethanolamine utilisation EutQ family protein</fullName>
    </submittedName>
</protein>
<dbReference type="InterPro" id="IPR010424">
    <property type="entry name" value="EutQ"/>
</dbReference>
<dbReference type="STRING" id="523794.Lebu_0060"/>
<dbReference type="eggNOG" id="COG4766">
    <property type="taxonomic scope" value="Bacteria"/>
</dbReference>
<dbReference type="KEGG" id="lba:Lebu_0060"/>
<evidence type="ECO:0000313" key="1">
    <source>
        <dbReference type="EMBL" id="ACV37994.1"/>
    </source>
</evidence>
<name>C7NCS4_LEPBD</name>
<dbReference type="CDD" id="cd02228">
    <property type="entry name" value="cupin_EutQ"/>
    <property type="match status" value="1"/>
</dbReference>
<dbReference type="AlphaFoldDB" id="C7NCS4"/>
<gene>
    <name evidence="1" type="ordered locus">Lebu_0060</name>
</gene>
<proteinExistence type="predicted"/>
<accession>C7NCS4</accession>
<reference evidence="1 2" key="1">
    <citation type="journal article" date="2009" name="Stand. Genomic Sci.">
        <title>Complete genome sequence of Leptotrichia buccalis type strain (C-1013-b).</title>
        <authorList>
            <person name="Ivanova N."/>
            <person name="Gronow S."/>
            <person name="Lapidus A."/>
            <person name="Copeland A."/>
            <person name="Glavina Del Rio T."/>
            <person name="Nolan M."/>
            <person name="Lucas S."/>
            <person name="Chen F."/>
            <person name="Tice H."/>
            <person name="Cheng J.F."/>
            <person name="Saunders E."/>
            <person name="Bruce D."/>
            <person name="Goodwin L."/>
            <person name="Brettin T."/>
            <person name="Detter J.C."/>
            <person name="Han C."/>
            <person name="Pitluck S."/>
            <person name="Mikhailova N."/>
            <person name="Pati A."/>
            <person name="Mavrommatis K."/>
            <person name="Chen A."/>
            <person name="Palaniappan K."/>
            <person name="Land M."/>
            <person name="Hauser L."/>
            <person name="Chang Y.J."/>
            <person name="Jeffries C.D."/>
            <person name="Chain P."/>
            <person name="Rohde C."/>
            <person name="Goker M."/>
            <person name="Bristow J."/>
            <person name="Eisen J.A."/>
            <person name="Markowitz V."/>
            <person name="Hugenholtz P."/>
            <person name="Kyrpides N.C."/>
            <person name="Klenk H.P."/>
        </authorList>
    </citation>
    <scope>NUCLEOTIDE SEQUENCE [LARGE SCALE GENOMIC DNA]</scope>
    <source>
        <strain evidence="2">ATCC 14201 / DSM 1135 / JCM 12969 / NCTC 10249 / C-1013-b</strain>
    </source>
</reference>
<dbReference type="PANTHER" id="PTHR36169">
    <property type="entry name" value="ETHANOLAMINE UTILIZATION PROTEIN EUTQ"/>
    <property type="match status" value="1"/>
</dbReference>
<dbReference type="OrthoDB" id="3828611at2"/>
<dbReference type="PANTHER" id="PTHR36169:SF1">
    <property type="entry name" value="ACETATE KINASE EUTQ"/>
    <property type="match status" value="1"/>
</dbReference>
<dbReference type="RefSeq" id="WP_012806188.1">
    <property type="nucleotide sequence ID" value="NC_013192.1"/>
</dbReference>
<dbReference type="Gene3D" id="2.60.120.10">
    <property type="entry name" value="Jelly Rolls"/>
    <property type="match status" value="1"/>
</dbReference>
<dbReference type="InterPro" id="IPR014710">
    <property type="entry name" value="RmlC-like_jellyroll"/>
</dbReference>
<dbReference type="InterPro" id="IPR011051">
    <property type="entry name" value="RmlC_Cupin_sf"/>
</dbReference>
<evidence type="ECO:0000313" key="2">
    <source>
        <dbReference type="Proteomes" id="UP000001910"/>
    </source>
</evidence>
<dbReference type="SUPFAM" id="SSF51182">
    <property type="entry name" value="RmlC-like cupins"/>
    <property type="match status" value="1"/>
</dbReference>
<keyword evidence="2" id="KW-1185">Reference proteome</keyword>
<dbReference type="Proteomes" id="UP000001910">
    <property type="component" value="Chromosome"/>
</dbReference>
<dbReference type="HOGENOM" id="CLU_082122_1_0_0"/>
<sequence length="156" mass="17716">MDLKNLDRETLEKILRKVVQEELKKKVGGFEKHIDKSGVGVVKIPTVKPEKFDTGNPNDKVFLTDVFSIEESGRLSCGVMEMEESTFDWELNYDEIDYVIDGTLEIIVDGNKVTGNRGDAILIPKGSKIKFSAPNFARFLYVIYPANWEETIKKIV</sequence>
<dbReference type="EMBL" id="CP001685">
    <property type="protein sequence ID" value="ACV37994.1"/>
    <property type="molecule type" value="Genomic_DNA"/>
</dbReference>